<sequence length="229" mass="25990">AGSKPKLIVQYLRKKTGACLLCCYVNSLPNVFLIIHAGKNVLIRDVHNMVAKVMEKRRGGATTEEHLEAVLRRICEGRGNRACVFADDAKTAQTITLLTRQMRRWFKVFPEVMLVDATHNTNKSRYKLFSFMVWSSKWLWLVLLAQGSGVTCCVANLLYGHYSLMENESAECLTDAIGSLKFHNPSWEKIKVIAIDKGMGELGLLEKAFPGVRIILCHFHLKKYIRTDM</sequence>
<reference evidence="3" key="1">
    <citation type="submission" date="2021-01" db="EMBL/GenBank/DDBJ databases">
        <title>Phytophthora aleatoria, a newly-described species from Pinus radiata is distinct from Phytophthora cactorum isolates based on comparative genomics.</title>
        <authorList>
            <person name="Mcdougal R."/>
            <person name="Panda P."/>
            <person name="Williams N."/>
            <person name="Studholme D.J."/>
        </authorList>
    </citation>
    <scope>NUCLEOTIDE SEQUENCE</scope>
    <source>
        <strain evidence="3">NZFS 4037</strain>
    </source>
</reference>
<evidence type="ECO:0000259" key="2">
    <source>
        <dbReference type="Pfam" id="PF21056"/>
    </source>
</evidence>
<evidence type="ECO:0000313" key="3">
    <source>
        <dbReference type="EMBL" id="KAG6950206.1"/>
    </source>
</evidence>
<accession>A0A8J5MDJ1</accession>
<gene>
    <name evidence="3" type="ORF">JG688_00014259</name>
</gene>
<dbReference type="AlphaFoldDB" id="A0A8J5MDJ1"/>
<dbReference type="PANTHER" id="PTHR31569:SF4">
    <property type="entry name" value="SWIM-TYPE DOMAIN-CONTAINING PROTEIN"/>
    <property type="match status" value="1"/>
</dbReference>
<keyword evidence="1" id="KW-1133">Transmembrane helix</keyword>
<keyword evidence="1" id="KW-0472">Membrane</keyword>
<dbReference type="InterPro" id="IPR048324">
    <property type="entry name" value="ZSWIM1-3_RNaseH-like"/>
</dbReference>
<dbReference type="Pfam" id="PF21056">
    <property type="entry name" value="ZSWIM1-3_RNaseH-like"/>
    <property type="match status" value="1"/>
</dbReference>
<dbReference type="Proteomes" id="UP000709295">
    <property type="component" value="Unassembled WGS sequence"/>
</dbReference>
<dbReference type="PANTHER" id="PTHR31569">
    <property type="entry name" value="SWIM-TYPE DOMAIN-CONTAINING PROTEIN"/>
    <property type="match status" value="1"/>
</dbReference>
<evidence type="ECO:0000313" key="4">
    <source>
        <dbReference type="Proteomes" id="UP000709295"/>
    </source>
</evidence>
<dbReference type="InterPro" id="IPR052579">
    <property type="entry name" value="Zinc_finger_SWIM"/>
</dbReference>
<comment type="caution">
    <text evidence="3">The sequence shown here is derived from an EMBL/GenBank/DDBJ whole genome shotgun (WGS) entry which is preliminary data.</text>
</comment>
<dbReference type="EMBL" id="JAENGY010001331">
    <property type="protein sequence ID" value="KAG6950206.1"/>
    <property type="molecule type" value="Genomic_DNA"/>
</dbReference>
<feature type="non-terminal residue" evidence="3">
    <location>
        <position position="229"/>
    </location>
</feature>
<keyword evidence="4" id="KW-1185">Reference proteome</keyword>
<feature type="domain" description="ZSWIM1/3 RNaseH-like" evidence="2">
    <location>
        <begin position="74"/>
        <end position="214"/>
    </location>
</feature>
<feature type="transmembrane region" description="Helical" evidence="1">
    <location>
        <begin position="138"/>
        <end position="159"/>
    </location>
</feature>
<keyword evidence="1" id="KW-0812">Transmembrane</keyword>
<evidence type="ECO:0000256" key="1">
    <source>
        <dbReference type="SAM" id="Phobius"/>
    </source>
</evidence>
<protein>
    <recommendedName>
        <fullName evidence="2">ZSWIM1/3 RNaseH-like domain-containing protein</fullName>
    </recommendedName>
</protein>
<proteinExistence type="predicted"/>
<organism evidence="3 4">
    <name type="scientific">Phytophthora aleatoria</name>
    <dbReference type="NCBI Taxonomy" id="2496075"/>
    <lineage>
        <taxon>Eukaryota</taxon>
        <taxon>Sar</taxon>
        <taxon>Stramenopiles</taxon>
        <taxon>Oomycota</taxon>
        <taxon>Peronosporomycetes</taxon>
        <taxon>Peronosporales</taxon>
        <taxon>Peronosporaceae</taxon>
        <taxon>Phytophthora</taxon>
    </lineage>
</organism>
<name>A0A8J5MDJ1_9STRA</name>